<name>A0AAD8C2G5_BIOPF</name>
<reference evidence="1" key="1">
    <citation type="journal article" date="2023" name="PLoS Negl. Trop. Dis.">
        <title>A genome sequence for Biomphalaria pfeifferi, the major vector snail for the human-infecting parasite Schistosoma mansoni.</title>
        <authorList>
            <person name="Bu L."/>
            <person name="Lu L."/>
            <person name="Laidemitt M.R."/>
            <person name="Zhang S.M."/>
            <person name="Mutuku M."/>
            <person name="Mkoji G."/>
            <person name="Steinauer M."/>
            <person name="Loker E.S."/>
        </authorList>
    </citation>
    <scope>NUCLEOTIDE SEQUENCE</scope>
    <source>
        <strain evidence="1">KasaAsao</strain>
    </source>
</reference>
<dbReference type="AlphaFoldDB" id="A0AAD8C2G5"/>
<reference evidence="1" key="2">
    <citation type="submission" date="2023-04" db="EMBL/GenBank/DDBJ databases">
        <authorList>
            <person name="Bu L."/>
            <person name="Lu L."/>
            <person name="Laidemitt M.R."/>
            <person name="Zhang S.M."/>
            <person name="Mutuku M."/>
            <person name="Mkoji G."/>
            <person name="Steinauer M."/>
            <person name="Loker E.S."/>
        </authorList>
    </citation>
    <scope>NUCLEOTIDE SEQUENCE</scope>
    <source>
        <strain evidence="1">KasaAsao</strain>
        <tissue evidence="1">Whole Snail</tissue>
    </source>
</reference>
<keyword evidence="2" id="KW-1185">Reference proteome</keyword>
<gene>
    <name evidence="1" type="ORF">Bpfe_005626</name>
</gene>
<dbReference type="Proteomes" id="UP001233172">
    <property type="component" value="Unassembled WGS sequence"/>
</dbReference>
<accession>A0AAD8C2G5</accession>
<evidence type="ECO:0000313" key="2">
    <source>
        <dbReference type="Proteomes" id="UP001233172"/>
    </source>
</evidence>
<feature type="non-terminal residue" evidence="1">
    <location>
        <position position="1"/>
    </location>
</feature>
<proteinExistence type="predicted"/>
<protein>
    <submittedName>
        <fullName evidence="1">Cell wall protein DAN4</fullName>
    </submittedName>
</protein>
<sequence>MAYGQEIEMSSVAHGFCDNHIADGITHYNSTSEEGGCVRSNSYDLHPHVSLTFGYPVLLWRLVFYVARIVPDDTLRNFKITFYDTNLVPIHEYLEATSSFHEVYTLDLLISRPVKSLTLSLCKASEALSLCEIETYG</sequence>
<organism evidence="1 2">
    <name type="scientific">Biomphalaria pfeifferi</name>
    <name type="common">Bloodfluke planorb</name>
    <name type="synonym">Freshwater snail</name>
    <dbReference type="NCBI Taxonomy" id="112525"/>
    <lineage>
        <taxon>Eukaryota</taxon>
        <taxon>Metazoa</taxon>
        <taxon>Spiralia</taxon>
        <taxon>Lophotrochozoa</taxon>
        <taxon>Mollusca</taxon>
        <taxon>Gastropoda</taxon>
        <taxon>Heterobranchia</taxon>
        <taxon>Euthyneura</taxon>
        <taxon>Panpulmonata</taxon>
        <taxon>Hygrophila</taxon>
        <taxon>Lymnaeoidea</taxon>
        <taxon>Planorbidae</taxon>
        <taxon>Biomphalaria</taxon>
    </lineage>
</organism>
<dbReference type="EMBL" id="JASAOG010000015">
    <property type="protein sequence ID" value="KAK0065068.1"/>
    <property type="molecule type" value="Genomic_DNA"/>
</dbReference>
<dbReference type="Gene3D" id="2.60.120.260">
    <property type="entry name" value="Galactose-binding domain-like"/>
    <property type="match status" value="1"/>
</dbReference>
<comment type="caution">
    <text evidence="1">The sequence shown here is derived from an EMBL/GenBank/DDBJ whole genome shotgun (WGS) entry which is preliminary data.</text>
</comment>
<evidence type="ECO:0000313" key="1">
    <source>
        <dbReference type="EMBL" id="KAK0065068.1"/>
    </source>
</evidence>